<comment type="catalytic activity">
    <reaction evidence="13">
        <text>N(pros)-phospho-L-histidyl-[protein](out) + sucrose = sucrose 6(G)-phosphate(in) + L-histidyl-[protein]</text>
        <dbReference type="Rhea" id="RHEA:49236"/>
        <dbReference type="Rhea" id="RHEA-COMP:9745"/>
        <dbReference type="Rhea" id="RHEA-COMP:9746"/>
        <dbReference type="ChEBI" id="CHEBI:17992"/>
        <dbReference type="ChEBI" id="CHEBI:29979"/>
        <dbReference type="ChEBI" id="CHEBI:64837"/>
        <dbReference type="ChEBI" id="CHEBI:91002"/>
        <dbReference type="EC" id="2.7.1.211"/>
    </reaction>
</comment>
<comment type="subcellular location">
    <subcellularLocation>
        <location evidence="1">Cell membrane</location>
        <topology evidence="1">Multi-pass membrane protein</topology>
    </subcellularLocation>
</comment>
<dbReference type="FunFam" id="3.30.1360.60:FF:000001">
    <property type="entry name" value="PTS system glucose-specific IIBC component PtsG"/>
    <property type="match status" value="1"/>
</dbReference>
<dbReference type="NCBIfam" id="TIGR01996">
    <property type="entry name" value="PTS-II-BC-sucr"/>
    <property type="match status" value="1"/>
</dbReference>
<dbReference type="PROSITE" id="PS01035">
    <property type="entry name" value="PTS_EIIB_TYPE_1_CYS"/>
    <property type="match status" value="1"/>
</dbReference>
<evidence type="ECO:0000256" key="13">
    <source>
        <dbReference type="ARBA" id="ARBA00048931"/>
    </source>
</evidence>
<dbReference type="InterPro" id="IPR013013">
    <property type="entry name" value="PTS_EIIC_1"/>
</dbReference>
<dbReference type="InterPro" id="IPR050558">
    <property type="entry name" value="PTS_Sugar-Specific_Components"/>
</dbReference>
<sequence>MKRFMKEKFIFIQNTFLYGRESNMSKNYKQISEEILEHIGGKDNVVSAAHCATRLRLVLKDDSTINISAIEAMPIVKGNFNNSGQFQIILGSGTVNEVYKEFIKLADISEGSKEELKKEADKKLNPLQKLIKSLADVFVPVLPILVAAGLLMGINNILTSQGLFIEGKSLIEAYPQFKDLAEMINTFANTGFAFLPIFLGFSATKAFGGNPYLGACIGALMIHGDLLNGYSYPAAVLEGTVPSWNILGFSILKVGYQGTVLPVLASSFVLAKTEKTLHKIIPSVLDNLLTPLFTVFITGLLTFVAIGPVMRIVGNGITAGLIGLIDTLGPIGGAIFGFFYAPIVITGMHHSFTAVETQLLADIATTGGSFIFPVAAMSNVAQGAAALAVILTLKNDNKMKGIASASGISALLGITEPAIFGVNLKLRYPFFGAMIGSAVSSAYIMLTKVLALAPGAAGLPGIISIRPDSMVNYIIGMVISMAVAVISTIMLAKFMNEKKQA</sequence>
<keyword evidence="8" id="KW-0418">Kinase</keyword>
<dbReference type="AlphaFoldDB" id="A0A650MDS3"/>
<dbReference type="NCBIfam" id="TIGR00826">
    <property type="entry name" value="EIIB_glc"/>
    <property type="match status" value="1"/>
</dbReference>
<comment type="function">
    <text evidence="12">The phosphoenolpyruvate-dependent sugar phosphotransferase system (sugar PTS), a major carbohydrate active transport system, catalyzes the phosphorylation of incoming sugar substrates concomitantly with their translocation across the cell membrane. This system is involved in sucrose transport.</text>
</comment>
<evidence type="ECO:0000256" key="6">
    <source>
        <dbReference type="ARBA" id="ARBA00022683"/>
    </source>
</evidence>
<dbReference type="EMBL" id="UWJD01000002">
    <property type="protein sequence ID" value="VCT84764.1"/>
    <property type="molecule type" value="Genomic_DNA"/>
</dbReference>
<evidence type="ECO:0000313" key="18">
    <source>
        <dbReference type="EMBL" id="VCT84764.1"/>
    </source>
</evidence>
<evidence type="ECO:0000256" key="7">
    <source>
        <dbReference type="ARBA" id="ARBA00022692"/>
    </source>
</evidence>
<dbReference type="GO" id="GO:0016301">
    <property type="term" value="F:kinase activity"/>
    <property type="evidence" value="ECO:0007669"/>
    <property type="project" value="UniProtKB-KW"/>
</dbReference>
<keyword evidence="2" id="KW-0813">Transport</keyword>
<dbReference type="InterPro" id="IPR003352">
    <property type="entry name" value="PTS_EIIC"/>
</dbReference>
<evidence type="ECO:0000256" key="8">
    <source>
        <dbReference type="ARBA" id="ARBA00022777"/>
    </source>
</evidence>
<feature type="domain" description="PTS EIIC type-1" evidence="17">
    <location>
        <begin position="145"/>
        <end position="501"/>
    </location>
</feature>
<dbReference type="InterPro" id="IPR010973">
    <property type="entry name" value="PTS_IIBC_sucr"/>
</dbReference>
<dbReference type="InterPro" id="IPR036878">
    <property type="entry name" value="Glu_permease_IIB"/>
</dbReference>
<evidence type="ECO:0000259" key="16">
    <source>
        <dbReference type="PROSITE" id="PS51098"/>
    </source>
</evidence>
<keyword evidence="10 15" id="KW-0472">Membrane</keyword>
<dbReference type="GO" id="GO:0008982">
    <property type="term" value="F:protein-N(PI)-phosphohistidine-sugar phosphotransferase activity"/>
    <property type="evidence" value="ECO:0007669"/>
    <property type="project" value="InterPro"/>
</dbReference>
<keyword evidence="7 15" id="KW-0812">Transmembrane</keyword>
<dbReference type="GO" id="GO:0005886">
    <property type="term" value="C:plasma membrane"/>
    <property type="evidence" value="ECO:0007669"/>
    <property type="project" value="UniProtKB-SubCell"/>
</dbReference>
<evidence type="ECO:0000256" key="5">
    <source>
        <dbReference type="ARBA" id="ARBA00022679"/>
    </source>
</evidence>
<dbReference type="Pfam" id="PF00367">
    <property type="entry name" value="PTS_EIIB"/>
    <property type="match status" value="1"/>
</dbReference>
<name>A0A650MDS3_9CLOT</name>
<feature type="domain" description="PTS EIIB type-1" evidence="16">
    <location>
        <begin position="29"/>
        <end position="112"/>
    </location>
</feature>
<dbReference type="GO" id="GO:0015771">
    <property type="term" value="P:trehalose transport"/>
    <property type="evidence" value="ECO:0007669"/>
    <property type="project" value="TreeGrafter"/>
</dbReference>
<evidence type="ECO:0000256" key="1">
    <source>
        <dbReference type="ARBA" id="ARBA00004651"/>
    </source>
</evidence>
<dbReference type="InterPro" id="IPR018113">
    <property type="entry name" value="PTrfase_EIIB_Cys"/>
</dbReference>
<evidence type="ECO:0000256" key="15">
    <source>
        <dbReference type="SAM" id="Phobius"/>
    </source>
</evidence>
<gene>
    <name evidence="18" type="primary">treP_3</name>
    <name evidence="18" type="ORF">CNEONATNEC25_02365</name>
</gene>
<dbReference type="GO" id="GO:0090589">
    <property type="term" value="F:protein-phosphocysteine-trehalose phosphotransferase system transporter activity"/>
    <property type="evidence" value="ECO:0007669"/>
    <property type="project" value="TreeGrafter"/>
</dbReference>
<proteinExistence type="predicted"/>
<dbReference type="GO" id="GO:0009401">
    <property type="term" value="P:phosphoenolpyruvate-dependent sugar phosphotransferase system"/>
    <property type="evidence" value="ECO:0007669"/>
    <property type="project" value="UniProtKB-KW"/>
</dbReference>
<evidence type="ECO:0000256" key="9">
    <source>
        <dbReference type="ARBA" id="ARBA00022989"/>
    </source>
</evidence>
<evidence type="ECO:0000256" key="4">
    <source>
        <dbReference type="ARBA" id="ARBA00022597"/>
    </source>
</evidence>
<feature type="transmembrane region" description="Helical" evidence="15">
    <location>
        <begin position="473"/>
        <end position="492"/>
    </location>
</feature>
<dbReference type="EC" id="2.7.1.211" evidence="11"/>
<dbReference type="PANTHER" id="PTHR30175">
    <property type="entry name" value="PHOSPHOTRANSFERASE SYSTEM TRANSPORT PROTEIN"/>
    <property type="match status" value="1"/>
</dbReference>
<dbReference type="PROSITE" id="PS51098">
    <property type="entry name" value="PTS_EIIB_TYPE_1"/>
    <property type="match status" value="1"/>
</dbReference>
<dbReference type="Gene3D" id="3.30.1360.60">
    <property type="entry name" value="Glucose permease domain IIB"/>
    <property type="match status" value="1"/>
</dbReference>
<evidence type="ECO:0000259" key="17">
    <source>
        <dbReference type="PROSITE" id="PS51103"/>
    </source>
</evidence>
<keyword evidence="3" id="KW-1003">Cell membrane</keyword>
<protein>
    <recommendedName>
        <fullName evidence="11">protein-N(pi)-phosphohistidine--sucrose phosphotransferase</fullName>
        <ecNumber evidence="11">2.7.1.211</ecNumber>
    </recommendedName>
</protein>
<dbReference type="Proteomes" id="UP000431451">
    <property type="component" value="Unassembled WGS sequence"/>
</dbReference>
<evidence type="ECO:0000256" key="11">
    <source>
        <dbReference type="ARBA" id="ARBA00044053"/>
    </source>
</evidence>
<dbReference type="CDD" id="cd00212">
    <property type="entry name" value="PTS_IIB_glc"/>
    <property type="match status" value="1"/>
</dbReference>
<evidence type="ECO:0000256" key="14">
    <source>
        <dbReference type="PROSITE-ProRule" id="PRU00421"/>
    </source>
</evidence>
<feature type="transmembrane region" description="Helical" evidence="15">
    <location>
        <begin position="288"/>
        <end position="309"/>
    </location>
</feature>
<evidence type="ECO:0000256" key="12">
    <source>
        <dbReference type="ARBA" id="ARBA00045139"/>
    </source>
</evidence>
<keyword evidence="9 15" id="KW-1133">Transmembrane helix</keyword>
<dbReference type="SUPFAM" id="SSF55604">
    <property type="entry name" value="Glucose permease domain IIB"/>
    <property type="match status" value="1"/>
</dbReference>
<feature type="transmembrane region" description="Helical" evidence="15">
    <location>
        <begin position="133"/>
        <end position="154"/>
    </location>
</feature>
<keyword evidence="5" id="KW-0808">Transferase</keyword>
<keyword evidence="6" id="KW-0598">Phosphotransferase system</keyword>
<evidence type="ECO:0000256" key="10">
    <source>
        <dbReference type="ARBA" id="ARBA00023136"/>
    </source>
</evidence>
<evidence type="ECO:0000256" key="3">
    <source>
        <dbReference type="ARBA" id="ARBA00022475"/>
    </source>
</evidence>
<keyword evidence="4" id="KW-0762">Sugar transport</keyword>
<feature type="transmembrane region" description="Helical" evidence="15">
    <location>
        <begin position="321"/>
        <end position="343"/>
    </location>
</feature>
<evidence type="ECO:0000313" key="19">
    <source>
        <dbReference type="Proteomes" id="UP000431451"/>
    </source>
</evidence>
<dbReference type="Pfam" id="PF02378">
    <property type="entry name" value="PTS_EIIC"/>
    <property type="match status" value="1"/>
</dbReference>
<dbReference type="PANTHER" id="PTHR30175:SF4">
    <property type="entry name" value="PTS SYSTEM TREHALOSE-SPECIFIC EIIBC COMPONENT"/>
    <property type="match status" value="1"/>
</dbReference>
<accession>A0A650MDS3</accession>
<feature type="transmembrane region" description="Helical" evidence="15">
    <location>
        <begin position="370"/>
        <end position="393"/>
    </location>
</feature>
<evidence type="ECO:0000256" key="2">
    <source>
        <dbReference type="ARBA" id="ARBA00022448"/>
    </source>
</evidence>
<feature type="active site" description="Phosphocysteine intermediate; for EIIB activity" evidence="14">
    <location>
        <position position="51"/>
    </location>
</feature>
<reference evidence="18 19" key="1">
    <citation type="submission" date="2018-06" db="EMBL/GenBank/DDBJ databases">
        <authorList>
            <consortium name="IHU Genomes"/>
        </authorList>
    </citation>
    <scope>NUCLEOTIDE SEQUENCE [LARGE SCALE GENOMIC DNA]</scope>
    <source>
        <strain evidence="18 19">NEC25</strain>
    </source>
</reference>
<dbReference type="InterPro" id="IPR001996">
    <property type="entry name" value="PTS_IIB_1"/>
</dbReference>
<organism evidence="18 19">
    <name type="scientific">Clostridium neonatale</name>
    <dbReference type="NCBI Taxonomy" id="137838"/>
    <lineage>
        <taxon>Bacteria</taxon>
        <taxon>Bacillati</taxon>
        <taxon>Bacillota</taxon>
        <taxon>Clostridia</taxon>
        <taxon>Eubacteriales</taxon>
        <taxon>Clostridiaceae</taxon>
        <taxon>Clostridium</taxon>
    </lineage>
</organism>
<feature type="transmembrane region" description="Helical" evidence="15">
    <location>
        <begin position="430"/>
        <end position="453"/>
    </location>
</feature>
<dbReference type="PROSITE" id="PS51103">
    <property type="entry name" value="PTS_EIIC_TYPE_1"/>
    <property type="match status" value="1"/>
</dbReference>